<keyword evidence="5" id="KW-0949">S-adenosyl-L-methionine</keyword>
<dbReference type="InterPro" id="IPR016461">
    <property type="entry name" value="COMT-like"/>
</dbReference>
<evidence type="ECO:0000256" key="5">
    <source>
        <dbReference type="ARBA" id="ARBA00022691"/>
    </source>
</evidence>
<dbReference type="eggNOG" id="KOG3178">
    <property type="taxonomic scope" value="Eukaryota"/>
</dbReference>
<dbReference type="Gene3D" id="1.10.10.10">
    <property type="entry name" value="Winged helix-like DNA-binding domain superfamily/Winged helix DNA-binding domain"/>
    <property type="match status" value="1"/>
</dbReference>
<feature type="region of interest" description="Disordered" evidence="7">
    <location>
        <begin position="222"/>
        <end position="272"/>
    </location>
</feature>
<keyword evidence="4" id="KW-0808">Transferase</keyword>
<dbReference type="Pfam" id="PF00891">
    <property type="entry name" value="Methyltransf_2"/>
    <property type="match status" value="1"/>
</dbReference>
<dbReference type="InterPro" id="IPR029063">
    <property type="entry name" value="SAM-dependent_MTases_sf"/>
</dbReference>
<dbReference type="EMBL" id="AAQR03098351">
    <property type="status" value="NOT_ANNOTATED_CDS"/>
    <property type="molecule type" value="Genomic_DNA"/>
</dbReference>
<dbReference type="STRING" id="30611.ENSOGAP00000008372"/>
<keyword evidence="3" id="KW-0489">Methyltransferase</keyword>
<dbReference type="SUPFAM" id="SSF53335">
    <property type="entry name" value="S-adenosyl-L-methionine-dependent methyltransferases"/>
    <property type="match status" value="1"/>
</dbReference>
<dbReference type="CDD" id="cd00555">
    <property type="entry name" value="Maf"/>
    <property type="match status" value="1"/>
</dbReference>
<dbReference type="InterPro" id="IPR029001">
    <property type="entry name" value="ITPase-like_fam"/>
</dbReference>
<dbReference type="FunFam" id="3.40.50.150:FF:000146">
    <property type="entry name" value="Acetylserotonin O-methyltransferase"/>
    <property type="match status" value="1"/>
</dbReference>
<keyword evidence="11" id="KW-1185">Reference proteome</keyword>
<name>H0X0D5_OTOGA</name>
<evidence type="ECO:0000256" key="3">
    <source>
        <dbReference type="ARBA" id="ARBA00022603"/>
    </source>
</evidence>
<feature type="domain" description="O-methyltransferase dimerisation" evidence="9">
    <location>
        <begin position="290"/>
        <end position="353"/>
    </location>
</feature>
<dbReference type="Gene3D" id="3.90.950.10">
    <property type="match status" value="1"/>
</dbReference>
<sequence>MVLCPVLGKLLHKHVVLASASPRRREILSNAGLRFEVVPSKFKEKLNKASFPTPYAYAVETAKQKALEVASRLHQKDLRTPDVVIGADTIVAVSGLILEKPVDKQDAYRMLSRLNGKEHSVFTGVAIVHCYSKEGQLDTEVSEFYEETSVKFSELSEELLWEYIHSGEPMDKAGGYGIQALGGMLVEYVRGDFLNVVGFPLNHFCKKLVELYYPPRQGDLQRARQDSIPPVDTFENPRDVDGAGCMPVQRTAGSSKDRAEAGTDHQAGGTLDTDCNRMVGPLPPFPASLLELVDGFKVSKALFTACRLKVFDVLKGEVPQKAEDIASIVDISVCGAKRLLDVCATLGLLERSEREMLNASIGTHKRMIEMRGDGQIDENTVLEHKVYVLCSTSSFRRRGGQKTPHIQLPMEPFPLFQNTSLQTREDKLQFVGAMHSLGKLTTRQVVTAFDLSPFASACDLGGCTGALARELSRQYPRLKVTVVDLPDIIEHVFCFQRDGPEMARVRFQAGDFFRDSLPKADLYILSRVLHDWPDDRVQGLLSRVSSSCRPGAGLLLVEAIMDSEERKPRASLMWSLNSLLQTGGRDRCVADYRALLEQHGFGDVQEAPAGPGLTALLGTRVGQ</sequence>
<evidence type="ECO:0000259" key="9">
    <source>
        <dbReference type="Pfam" id="PF08100"/>
    </source>
</evidence>
<dbReference type="Pfam" id="PF02545">
    <property type="entry name" value="Maf"/>
    <property type="match status" value="1"/>
</dbReference>
<reference evidence="10" key="3">
    <citation type="submission" date="2025-09" db="UniProtKB">
        <authorList>
            <consortium name="Ensembl"/>
        </authorList>
    </citation>
    <scope>IDENTIFICATION</scope>
</reference>
<protein>
    <submittedName>
        <fullName evidence="10">Acetylserotonin O-methyltransferase like</fullName>
    </submittedName>
</protein>
<accession>H0X0D5</accession>
<dbReference type="InterPro" id="IPR036390">
    <property type="entry name" value="WH_DNA-bd_sf"/>
</dbReference>
<dbReference type="SUPFAM" id="SSF46785">
    <property type="entry name" value="Winged helix' DNA-binding domain"/>
    <property type="match status" value="1"/>
</dbReference>
<dbReference type="EMBL" id="AAQR03098354">
    <property type="status" value="NOT_ANNOTATED_CDS"/>
    <property type="molecule type" value="Genomic_DNA"/>
</dbReference>
<proteinExistence type="inferred from homology"/>
<evidence type="ECO:0000256" key="1">
    <source>
        <dbReference type="ARBA" id="ARBA00001968"/>
    </source>
</evidence>
<dbReference type="HOGENOM" id="CLU_032774_0_0_1"/>
<evidence type="ECO:0000256" key="4">
    <source>
        <dbReference type="ARBA" id="ARBA00022679"/>
    </source>
</evidence>
<dbReference type="InParanoid" id="H0X0D5"/>
<dbReference type="HAMAP" id="MF_00528">
    <property type="entry name" value="Maf"/>
    <property type="match status" value="1"/>
</dbReference>
<comment type="cofactor">
    <cofactor evidence="1">
        <name>a divalent metal cation</name>
        <dbReference type="ChEBI" id="CHEBI:60240"/>
    </cofactor>
</comment>
<reference evidence="10" key="2">
    <citation type="submission" date="2025-08" db="UniProtKB">
        <authorList>
            <consortium name="Ensembl"/>
        </authorList>
    </citation>
    <scope>IDENTIFICATION</scope>
</reference>
<dbReference type="FunFam" id="3.90.950.10:FF:000020">
    <property type="entry name" value="Probable bifunctional dTTP/UTP pyrophosphatase/methyltransferase protein"/>
    <property type="match status" value="1"/>
</dbReference>
<dbReference type="SUPFAM" id="SSF52972">
    <property type="entry name" value="ITPase-like"/>
    <property type="match status" value="1"/>
</dbReference>
<feature type="domain" description="O-methyltransferase C-terminal" evidence="8">
    <location>
        <begin position="422"/>
        <end position="601"/>
    </location>
</feature>
<dbReference type="GeneTree" id="ENSGT00940000162413"/>
<evidence type="ECO:0000256" key="2">
    <source>
        <dbReference type="ARBA" id="ARBA00011738"/>
    </source>
</evidence>
<dbReference type="OMA" id="VLCHEKD"/>
<dbReference type="GO" id="GO:0046983">
    <property type="term" value="F:protein dimerization activity"/>
    <property type="evidence" value="ECO:0007669"/>
    <property type="project" value="InterPro"/>
</dbReference>
<dbReference type="InterPro" id="IPR003697">
    <property type="entry name" value="Maf-like"/>
</dbReference>
<dbReference type="FunFam" id="1.10.10.10:FF:000358">
    <property type="entry name" value="Acetylserotonin O-methyltransferase"/>
    <property type="match status" value="1"/>
</dbReference>
<dbReference type="PANTHER" id="PTHR43213">
    <property type="entry name" value="BIFUNCTIONAL DTTP/UTP PYROPHOSPHATASE/METHYLTRANSFERASE PROTEIN-RELATED"/>
    <property type="match status" value="1"/>
</dbReference>
<dbReference type="eggNOG" id="KOG1509">
    <property type="taxonomic scope" value="Eukaryota"/>
</dbReference>
<dbReference type="GO" id="GO:0005829">
    <property type="term" value="C:cytosol"/>
    <property type="evidence" value="ECO:0007669"/>
    <property type="project" value="Ensembl"/>
</dbReference>
<evidence type="ECO:0000256" key="7">
    <source>
        <dbReference type="SAM" id="MobiDB-lite"/>
    </source>
</evidence>
<dbReference type="EMBL" id="AAQR03098356">
    <property type="status" value="NOT_ANNOTATED_CDS"/>
    <property type="molecule type" value="Genomic_DNA"/>
</dbReference>
<dbReference type="PROSITE" id="PS51683">
    <property type="entry name" value="SAM_OMT_II"/>
    <property type="match status" value="1"/>
</dbReference>
<dbReference type="FunCoup" id="H0X0D5">
    <property type="interactions" value="601"/>
</dbReference>
<keyword evidence="6" id="KW-0378">Hydrolase</keyword>
<reference evidence="11" key="1">
    <citation type="submission" date="2011-03" db="EMBL/GenBank/DDBJ databases">
        <title>Version 3 of the genome sequence of Otolemur garnettii (Bushbaby).</title>
        <authorList>
            <consortium name="The Broad Institute Genome Sequencing Platform"/>
            <person name="Di Palma F."/>
            <person name="Johnson J."/>
            <person name="Lander E.S."/>
            <person name="Lindblad-Toh K."/>
            <person name="Jaffe D.B."/>
            <person name="Gnerre S."/>
            <person name="MacCallum I."/>
            <person name="Przybylski D."/>
            <person name="Ribeiro F.J."/>
            <person name="Burton J.N."/>
            <person name="Walker B.J."/>
            <person name="Sharpe T."/>
            <person name="Hall G."/>
        </authorList>
    </citation>
    <scope>NUCLEOTIDE SEQUENCE [LARGE SCALE GENOMIC DNA]</scope>
</reference>
<evidence type="ECO:0000256" key="6">
    <source>
        <dbReference type="ARBA" id="ARBA00022801"/>
    </source>
</evidence>
<dbReference type="GO" id="GO:0047429">
    <property type="term" value="F:nucleoside triphosphate diphosphatase activity"/>
    <property type="evidence" value="ECO:0007669"/>
    <property type="project" value="InterPro"/>
</dbReference>
<dbReference type="GO" id="GO:0008171">
    <property type="term" value="F:O-methyltransferase activity"/>
    <property type="evidence" value="ECO:0007669"/>
    <property type="project" value="InterPro"/>
</dbReference>
<dbReference type="Proteomes" id="UP000005225">
    <property type="component" value="Unassembled WGS sequence"/>
</dbReference>
<dbReference type="NCBIfam" id="TIGR00172">
    <property type="entry name" value="maf"/>
    <property type="match status" value="1"/>
</dbReference>
<dbReference type="InterPro" id="IPR001077">
    <property type="entry name" value="COMT_C"/>
</dbReference>
<dbReference type="EMBL" id="AAQR03098357">
    <property type="status" value="NOT_ANNOTATED_CDS"/>
    <property type="molecule type" value="Genomic_DNA"/>
</dbReference>
<dbReference type="EMBL" id="AAQR03098353">
    <property type="status" value="NOT_ANNOTATED_CDS"/>
    <property type="molecule type" value="Genomic_DNA"/>
</dbReference>
<dbReference type="PANTHER" id="PTHR43213:SF5">
    <property type="entry name" value="BIFUNCTIONAL DTTP_UTP PYROPHOSPHATASE_METHYLTRANSFERASE PROTEIN-RELATED"/>
    <property type="match status" value="1"/>
</dbReference>
<dbReference type="InterPro" id="IPR036388">
    <property type="entry name" value="WH-like_DNA-bd_sf"/>
</dbReference>
<dbReference type="Pfam" id="PF08100">
    <property type="entry name" value="Dimerisation"/>
    <property type="match status" value="1"/>
</dbReference>
<dbReference type="EMBL" id="AAQR03098352">
    <property type="status" value="NOT_ANNOTATED_CDS"/>
    <property type="molecule type" value="Genomic_DNA"/>
</dbReference>
<evidence type="ECO:0000313" key="10">
    <source>
        <dbReference type="Ensembl" id="ENSOGAP00000008372.2"/>
    </source>
</evidence>
<dbReference type="InterPro" id="IPR012967">
    <property type="entry name" value="COMT_dimerisation"/>
</dbReference>
<dbReference type="Gene3D" id="3.40.50.150">
    <property type="entry name" value="Vaccinia Virus protein VP39"/>
    <property type="match status" value="1"/>
</dbReference>
<evidence type="ECO:0000259" key="8">
    <source>
        <dbReference type="Pfam" id="PF00891"/>
    </source>
</evidence>
<dbReference type="Ensembl" id="ENSOGAT00000009350.2">
    <property type="protein sequence ID" value="ENSOGAP00000008372.2"/>
    <property type="gene ID" value="ENSOGAG00000009349.2"/>
</dbReference>
<evidence type="ECO:0000313" key="11">
    <source>
        <dbReference type="Proteomes" id="UP000005225"/>
    </source>
</evidence>
<dbReference type="EMBL" id="AAQR03098355">
    <property type="status" value="NOT_ANNOTATED_CDS"/>
    <property type="molecule type" value="Genomic_DNA"/>
</dbReference>
<dbReference type="CDD" id="cd02440">
    <property type="entry name" value="AdoMet_MTases"/>
    <property type="match status" value="1"/>
</dbReference>
<organism evidence="10 11">
    <name type="scientific">Otolemur garnettii</name>
    <name type="common">Small-eared galago</name>
    <name type="synonym">Garnett's greater bushbaby</name>
    <dbReference type="NCBI Taxonomy" id="30611"/>
    <lineage>
        <taxon>Eukaryota</taxon>
        <taxon>Metazoa</taxon>
        <taxon>Chordata</taxon>
        <taxon>Craniata</taxon>
        <taxon>Vertebrata</taxon>
        <taxon>Euteleostomi</taxon>
        <taxon>Mammalia</taxon>
        <taxon>Eutheria</taxon>
        <taxon>Euarchontoglires</taxon>
        <taxon>Primates</taxon>
        <taxon>Strepsirrhini</taxon>
        <taxon>Lorisiformes</taxon>
        <taxon>Galagidae</taxon>
        <taxon>Otolemur</taxon>
    </lineage>
</organism>
<dbReference type="GO" id="GO:0032259">
    <property type="term" value="P:methylation"/>
    <property type="evidence" value="ECO:0007669"/>
    <property type="project" value="UniProtKB-KW"/>
</dbReference>
<comment type="subunit">
    <text evidence="2">Homodimer.</text>
</comment>
<dbReference type="AlphaFoldDB" id="H0X0D5"/>